<gene>
    <name evidence="1" type="ORF">ACHHYP_06867</name>
</gene>
<name>A0A1V9YRJ8_ACHHY</name>
<comment type="caution">
    <text evidence="1">The sequence shown here is derived from an EMBL/GenBank/DDBJ whole genome shotgun (WGS) entry which is preliminary data.</text>
</comment>
<evidence type="ECO:0000313" key="1">
    <source>
        <dbReference type="EMBL" id="OQR88337.1"/>
    </source>
</evidence>
<dbReference type="Proteomes" id="UP000243579">
    <property type="component" value="Unassembled WGS sequence"/>
</dbReference>
<protein>
    <submittedName>
        <fullName evidence="1">Uncharacterized protein</fullName>
    </submittedName>
</protein>
<dbReference type="AlphaFoldDB" id="A0A1V9YRJ8"/>
<evidence type="ECO:0000313" key="2">
    <source>
        <dbReference type="Proteomes" id="UP000243579"/>
    </source>
</evidence>
<sequence length="133" mass="14345">MAAQVKRALVALGCPNEVLIESPLHVHGSKRDLLIWLHERSRTFLGQTPSVPTSASEANSLLSRWLLQMGVESHDVCLRLLDGTLGVAKTNEILLNIVEQLEGFQTLEQHGADASVAQGGSLLDAICDHEVSA</sequence>
<dbReference type="EMBL" id="JNBR01001383">
    <property type="protein sequence ID" value="OQR88337.1"/>
    <property type="molecule type" value="Genomic_DNA"/>
</dbReference>
<organism evidence="1 2">
    <name type="scientific">Achlya hypogyna</name>
    <name type="common">Oomycete</name>
    <name type="synonym">Protoachlya hypogyna</name>
    <dbReference type="NCBI Taxonomy" id="1202772"/>
    <lineage>
        <taxon>Eukaryota</taxon>
        <taxon>Sar</taxon>
        <taxon>Stramenopiles</taxon>
        <taxon>Oomycota</taxon>
        <taxon>Saprolegniomycetes</taxon>
        <taxon>Saprolegniales</taxon>
        <taxon>Achlyaceae</taxon>
        <taxon>Achlya</taxon>
    </lineage>
</organism>
<proteinExistence type="predicted"/>
<reference evidence="1 2" key="1">
    <citation type="journal article" date="2014" name="Genome Biol. Evol.">
        <title>The secreted proteins of Achlya hypogyna and Thraustotheca clavata identify the ancestral oomycete secretome and reveal gene acquisitions by horizontal gene transfer.</title>
        <authorList>
            <person name="Misner I."/>
            <person name="Blouin N."/>
            <person name="Leonard G."/>
            <person name="Richards T.A."/>
            <person name="Lane C.E."/>
        </authorList>
    </citation>
    <scope>NUCLEOTIDE SEQUENCE [LARGE SCALE GENOMIC DNA]</scope>
    <source>
        <strain evidence="1 2">ATCC 48635</strain>
    </source>
</reference>
<accession>A0A1V9YRJ8</accession>
<keyword evidence="2" id="KW-1185">Reference proteome</keyword>
<dbReference type="OrthoDB" id="72640at2759"/>